<feature type="domain" description="Ion transport" evidence="18">
    <location>
        <begin position="635"/>
        <end position="867"/>
    </location>
</feature>
<feature type="domain" description="Ion transport" evidence="18">
    <location>
        <begin position="1408"/>
        <end position="1651"/>
    </location>
</feature>
<evidence type="ECO:0000256" key="11">
    <source>
        <dbReference type="ARBA" id="ARBA00023136"/>
    </source>
</evidence>
<organism evidence="19 20">
    <name type="scientific">Gymnopilus dilepis</name>
    <dbReference type="NCBI Taxonomy" id="231916"/>
    <lineage>
        <taxon>Eukaryota</taxon>
        <taxon>Fungi</taxon>
        <taxon>Dikarya</taxon>
        <taxon>Basidiomycota</taxon>
        <taxon>Agaricomycotina</taxon>
        <taxon>Agaricomycetes</taxon>
        <taxon>Agaricomycetidae</taxon>
        <taxon>Agaricales</taxon>
        <taxon>Agaricineae</taxon>
        <taxon>Hymenogastraceae</taxon>
        <taxon>Gymnopilus</taxon>
    </lineage>
</organism>
<keyword evidence="6 17" id="KW-0812">Transmembrane</keyword>
<evidence type="ECO:0000256" key="1">
    <source>
        <dbReference type="ARBA" id="ARBA00004651"/>
    </source>
</evidence>
<accession>A0A409Y328</accession>
<dbReference type="FunCoup" id="A0A409Y328">
    <property type="interactions" value="24"/>
</dbReference>
<evidence type="ECO:0000256" key="17">
    <source>
        <dbReference type="SAM" id="Phobius"/>
    </source>
</evidence>
<comment type="subcellular location">
    <subcellularLocation>
        <location evidence="1">Cell membrane</location>
        <topology evidence="1">Multi-pass membrane protein</topology>
    </subcellularLocation>
</comment>
<evidence type="ECO:0000256" key="15">
    <source>
        <dbReference type="ARBA" id="ARBA00067459"/>
    </source>
</evidence>
<dbReference type="GO" id="GO:0005891">
    <property type="term" value="C:voltage-gated calcium channel complex"/>
    <property type="evidence" value="ECO:0007669"/>
    <property type="project" value="TreeGrafter"/>
</dbReference>
<feature type="domain" description="Ion transport" evidence="18">
    <location>
        <begin position="444"/>
        <end position="594"/>
    </location>
</feature>
<feature type="compositionally biased region" description="Basic and acidic residues" evidence="16">
    <location>
        <begin position="17"/>
        <end position="40"/>
    </location>
</feature>
<feature type="domain" description="Ion transport" evidence="18">
    <location>
        <begin position="1073"/>
        <end position="1358"/>
    </location>
</feature>
<dbReference type="InterPro" id="IPR050599">
    <property type="entry name" value="VDCC_alpha-1_subunit"/>
</dbReference>
<keyword evidence="4" id="KW-0109">Calcium transport</keyword>
<feature type="transmembrane region" description="Helical" evidence="17">
    <location>
        <begin position="1527"/>
        <end position="1553"/>
    </location>
</feature>
<dbReference type="Pfam" id="PF00520">
    <property type="entry name" value="Ion_trans"/>
    <property type="match status" value="4"/>
</dbReference>
<feature type="region of interest" description="Disordered" evidence="16">
    <location>
        <begin position="1"/>
        <end position="85"/>
    </location>
</feature>
<feature type="transmembrane region" description="Helical" evidence="17">
    <location>
        <begin position="764"/>
        <end position="782"/>
    </location>
</feature>
<feature type="transmembrane region" description="Helical" evidence="17">
    <location>
        <begin position="184"/>
        <end position="206"/>
    </location>
</feature>
<dbReference type="SUPFAM" id="SSF81324">
    <property type="entry name" value="Voltage-gated potassium channels"/>
    <property type="match status" value="4"/>
</dbReference>
<dbReference type="Gene3D" id="1.10.287.70">
    <property type="match status" value="4"/>
</dbReference>
<dbReference type="STRING" id="231916.A0A409Y328"/>
<comment type="caution">
    <text evidence="19">The sequence shown here is derived from an EMBL/GenBank/DDBJ whole genome shotgun (WGS) entry which is preliminary data.</text>
</comment>
<evidence type="ECO:0000256" key="13">
    <source>
        <dbReference type="ARBA" id="ARBA00023303"/>
    </source>
</evidence>
<evidence type="ECO:0000313" key="19">
    <source>
        <dbReference type="EMBL" id="PPQ97454.1"/>
    </source>
</evidence>
<dbReference type="GO" id="GO:0098703">
    <property type="term" value="P:calcium ion import across plasma membrane"/>
    <property type="evidence" value="ECO:0007669"/>
    <property type="project" value="TreeGrafter"/>
</dbReference>
<keyword evidence="9 17" id="KW-1133">Transmembrane helix</keyword>
<keyword evidence="5" id="KW-0107">Calcium channel</keyword>
<reference evidence="19 20" key="1">
    <citation type="journal article" date="2018" name="Evol. Lett.">
        <title>Horizontal gene cluster transfer increased hallucinogenic mushroom diversity.</title>
        <authorList>
            <person name="Reynolds H.T."/>
            <person name="Vijayakumar V."/>
            <person name="Gluck-Thaler E."/>
            <person name="Korotkin H.B."/>
            <person name="Matheny P.B."/>
            <person name="Slot J.C."/>
        </authorList>
    </citation>
    <scope>NUCLEOTIDE SEQUENCE [LARGE SCALE GENOMIC DNA]</scope>
    <source>
        <strain evidence="19 20">SRW20</strain>
    </source>
</reference>
<feature type="transmembrane region" description="Helical" evidence="17">
    <location>
        <begin position="232"/>
        <end position="256"/>
    </location>
</feature>
<dbReference type="PANTHER" id="PTHR45628:SF7">
    <property type="entry name" value="VOLTAGE-DEPENDENT CALCIUM CHANNEL TYPE A SUBUNIT ALPHA-1"/>
    <property type="match status" value="1"/>
</dbReference>
<feature type="transmembrane region" description="Helical" evidence="17">
    <location>
        <begin position="527"/>
        <end position="544"/>
    </location>
</feature>
<evidence type="ECO:0000256" key="6">
    <source>
        <dbReference type="ARBA" id="ARBA00022692"/>
    </source>
</evidence>
<evidence type="ECO:0000256" key="8">
    <source>
        <dbReference type="ARBA" id="ARBA00022882"/>
    </source>
</evidence>
<evidence type="ECO:0000259" key="18">
    <source>
        <dbReference type="Pfam" id="PF00520"/>
    </source>
</evidence>
<keyword evidence="3" id="KW-1003">Cell membrane</keyword>
<feature type="transmembrane region" description="Helical" evidence="17">
    <location>
        <begin position="422"/>
        <end position="439"/>
    </location>
</feature>
<dbReference type="InParanoid" id="A0A409Y328"/>
<dbReference type="PANTHER" id="PTHR45628">
    <property type="entry name" value="VOLTAGE-DEPENDENT CALCIUM CHANNEL TYPE A SUBUNIT ALPHA-1"/>
    <property type="match status" value="1"/>
</dbReference>
<feature type="transmembrane region" description="Helical" evidence="17">
    <location>
        <begin position="1443"/>
        <end position="1462"/>
    </location>
</feature>
<proteinExistence type="inferred from homology"/>
<dbReference type="InterPro" id="IPR027359">
    <property type="entry name" value="Volt_channel_dom_sf"/>
</dbReference>
<keyword evidence="20" id="KW-1185">Reference proteome</keyword>
<feature type="transmembrane region" description="Helical" evidence="17">
    <location>
        <begin position="1075"/>
        <end position="1095"/>
    </location>
</feature>
<sequence>MAGPSTVSLVNHHHVNHDRNQRGHFEHEMDDGHREDDEAHLTTNMSHGEGYISGDPEQDGESPSTPTSRIKRRTLKYTEGGSTSPLKKTEEAFKSVGKSLRRVSLRVVNIANTGLEGQIRLQDVDEDLKDKKPTVEDEDEDGPPVYDLKKVLPIRGRTLGFLGPRSKVRLSLFNFLVHPWTEPIILLLIMLNAIVLTIQAAPTLVLPSALPDSSGPVLPPIVKGYFHSWEDYVLFVLFIVFTLEAFARICVTGFLFDPEVSITSLFSSHSSIQSDQPYTPTPIPPAGGIARQGSLHRGGTITQKLQRIQKTLLRPFALPPASAAYPMTAINKTSTAPSTANGHPPYRDGGMTSKIIDTAHRFHSTIRDPSEPTGLSMAMRSDLSAAHPDTIGLPFRLSIGHIHEKTQRNVPYLRQSWSRIDFIAIVSFWISFALAVTGVERGKIIGVQSFKGSFRRSCVIQPTLGESPHIRNGQLCGGYIDPKTLNVTGYLQLNGQTASTAKGYICPLGQVCQEISNPMGNIESFDAIYYALLQVIIVASANGWSPLMYSMIDAEFFVSCLFFIIAIIVLNFWLINLFVAVITNSFSAIRSETQKSAFGAAPLIAIDKPQDDGWAIVDGRKAAARSNPAKTIYAYTKWCWIILALTELVLQATRTVDVSPVHEAIIYYGEIAITIAFDFEIGLRILASLPDWRSFFQSGNNWLDGTLAVACSIIQIPVIRNSAIYPWFTIFQLARFYRVILVVPHMKPLLLAVFGNMYGLSNMALFLIIINYIAALVAVQFLRGDFGNDQNENFGEIWNAFLAMYQVFSSENWTNVLYSAGQAEQPLGQSVIALIFISAWFLFANFIVLQMFIAVINENFEVAEEQKKAKQASHYYNQQKAQDVSAAWLRRLNPYRWVKANPETAKVNLPSNLVLPMQKSLVQDISMTRDVNPIPASFVVRKNRFMKPQHYSSKSLTALQQLFAGDSIKSNDISLGSLRHKDASSSIDPFDEETERHLELLATVNADSHADAADDEYHERRAQRADFIRDHPSYDKVFWVIGQKNWLRKMCQKVVQPARGERIFGTPPSPVAHPIFQLVILLTIVGGIVVEGIATPAYRRHYFQQFGHIRGAWFEIAEAAFGFALFVEFMIKVIADGFIFTPNGYMRSIWNCLDFFIMCGIIVNVTTGLIFIGGLSRFTRSLKALRALRLITLIDKMRNTFQTLIISGASRIMDAAILAILYMIPYAVWGLNIFNGLVNQCNDGSVNGIGDCTAEYVNTVYDNAFGFPVPRVWDNPSPSTTFSFDSFRASLLILFEIVSLEGWIDVMNVLISITGPGQQPNTNAAQVNAIFIVIYNLLGGVVILTLFVSIIIGNFRSKTGSALLTQAQREWIDLQKLFARQRPSKRPKVRPTSPFRRWCFDRAVHKHGWWSRLLTFLFLLHIVALMTQSFSTSNLAETFRNDFFLAIMTFYLLDVFIRWFGLGWRSFRANGWNLFDLVVASGSFITTLIVRFGHSGFGTQQLQKLFLVSIAFKLVQRTNSLNMLFKTAVASLPTIFSLLGLWIVLFIFFSIMFMEVFGLTKWGGAETRTTNYSSLGSAMVMLAFQSTGEGWNQYMHDYDLTYPRCTIIPGDTDCGSTAWAFGLFIAWNLLSMYIFVNMFTGVVVENFSYVFQASGSGSRSISREQMRSFKKVWGEFANQKTGYLERQNFARFFHKLNGVFEVRIYPAEYSVQNILSVARDPLSDQAWNSRVVNGVDLSKLESIVDQIDYADVRRRKALYSRLYHEAIISHEQGRGISFTDMLTLLAHHKLINDSEALVLEDLVARNEINKLVTDLVNLDRVRSLLKTISYRRRFLEYRERKKAEKLEQEIPSIVVEDMPGTPPLSSRDISSAGFEFSPGSPTPVDIRFSHSDYSVAMDHSGPKLQRSSRRLSGYSTFSADTTRSPRVSLVDDDPQDIVTAMQTSVWGGKVHHVVSWSSCVHYHPFIDLMMEVAEEERGNRSF</sequence>
<feature type="transmembrane region" description="Helical" evidence="17">
    <location>
        <begin position="1116"/>
        <end position="1135"/>
    </location>
</feature>
<dbReference type="Proteomes" id="UP000284706">
    <property type="component" value="Unassembled WGS sequence"/>
</dbReference>
<dbReference type="FunFam" id="1.10.287.70:FF:000093">
    <property type="entry name" value="Calcium channel subunit Cch1"/>
    <property type="match status" value="1"/>
</dbReference>
<gene>
    <name evidence="19" type="ORF">CVT26_002802</name>
</gene>
<dbReference type="EMBL" id="NHYE01001247">
    <property type="protein sequence ID" value="PPQ97454.1"/>
    <property type="molecule type" value="Genomic_DNA"/>
</dbReference>
<evidence type="ECO:0000256" key="7">
    <source>
        <dbReference type="ARBA" id="ARBA00022837"/>
    </source>
</evidence>
<keyword evidence="10" id="KW-0406">Ion transport</keyword>
<feature type="transmembrane region" description="Helical" evidence="17">
    <location>
        <begin position="632"/>
        <end position="653"/>
    </location>
</feature>
<evidence type="ECO:0000256" key="5">
    <source>
        <dbReference type="ARBA" id="ARBA00022673"/>
    </source>
</evidence>
<evidence type="ECO:0000256" key="4">
    <source>
        <dbReference type="ARBA" id="ARBA00022568"/>
    </source>
</evidence>
<name>A0A409Y328_9AGAR</name>
<evidence type="ECO:0000256" key="16">
    <source>
        <dbReference type="SAM" id="MobiDB-lite"/>
    </source>
</evidence>
<feature type="transmembrane region" description="Helical" evidence="17">
    <location>
        <begin position="707"/>
        <end position="727"/>
    </location>
</feature>
<comment type="similarity">
    <text evidence="14">Belongs to the calcium channel alpha-1 subunit (TC 1.A.1.11) family.</text>
</comment>
<feature type="transmembrane region" description="Helical" evidence="17">
    <location>
        <begin position="556"/>
        <end position="582"/>
    </location>
</feature>
<evidence type="ECO:0000256" key="14">
    <source>
        <dbReference type="ARBA" id="ARBA00061395"/>
    </source>
</evidence>
<feature type="transmembrane region" description="Helical" evidence="17">
    <location>
        <begin position="1474"/>
        <end position="1492"/>
    </location>
</feature>
<dbReference type="GO" id="GO:0008331">
    <property type="term" value="F:high voltage-gated calcium channel activity"/>
    <property type="evidence" value="ECO:0007669"/>
    <property type="project" value="TreeGrafter"/>
</dbReference>
<feature type="transmembrane region" description="Helical" evidence="17">
    <location>
        <begin position="831"/>
        <end position="856"/>
    </location>
</feature>
<feature type="transmembrane region" description="Helical" evidence="17">
    <location>
        <begin position="1619"/>
        <end position="1644"/>
    </location>
</feature>
<keyword evidence="2" id="KW-0813">Transport</keyword>
<feature type="transmembrane region" description="Helical" evidence="17">
    <location>
        <begin position="1329"/>
        <end position="1352"/>
    </location>
</feature>
<feature type="transmembrane region" description="Helical" evidence="17">
    <location>
        <begin position="1155"/>
        <end position="1179"/>
    </location>
</feature>
<feature type="transmembrane region" description="Helical" evidence="17">
    <location>
        <begin position="665"/>
        <end position="687"/>
    </location>
</feature>
<evidence type="ECO:0000256" key="9">
    <source>
        <dbReference type="ARBA" id="ARBA00022989"/>
    </source>
</evidence>
<feature type="transmembrane region" description="Helical" evidence="17">
    <location>
        <begin position="1413"/>
        <end position="1431"/>
    </location>
</feature>
<protein>
    <recommendedName>
        <fullName evidence="15">Calcium-channel protein CCH1</fullName>
    </recommendedName>
</protein>
<dbReference type="OrthoDB" id="416585at2759"/>
<feature type="transmembrane region" description="Helical" evidence="17">
    <location>
        <begin position="739"/>
        <end position="758"/>
    </location>
</feature>
<keyword evidence="8" id="KW-0851">Voltage-gated channel</keyword>
<evidence type="ECO:0000313" key="20">
    <source>
        <dbReference type="Proteomes" id="UP000284706"/>
    </source>
</evidence>
<evidence type="ECO:0000256" key="3">
    <source>
        <dbReference type="ARBA" id="ARBA00022475"/>
    </source>
</evidence>
<evidence type="ECO:0000256" key="10">
    <source>
        <dbReference type="ARBA" id="ARBA00023065"/>
    </source>
</evidence>
<keyword evidence="7" id="KW-0106">Calcium</keyword>
<dbReference type="InterPro" id="IPR005821">
    <property type="entry name" value="Ion_trans_dom"/>
</dbReference>
<evidence type="ECO:0000256" key="2">
    <source>
        <dbReference type="ARBA" id="ARBA00022448"/>
    </source>
</evidence>
<evidence type="ECO:0000256" key="12">
    <source>
        <dbReference type="ARBA" id="ARBA00023180"/>
    </source>
</evidence>
<keyword evidence="12" id="KW-0325">Glycoprotein</keyword>
<keyword evidence="11 17" id="KW-0472">Membrane</keyword>
<keyword evidence="13" id="KW-0407">Ion channel</keyword>
<dbReference type="Gene3D" id="1.20.120.350">
    <property type="entry name" value="Voltage-gated potassium channels. Chain C"/>
    <property type="match status" value="4"/>
</dbReference>